<evidence type="ECO:0000313" key="5">
    <source>
        <dbReference type="EMBL" id="KAG9510242.1"/>
    </source>
</evidence>
<gene>
    <name evidence="5" type="primary">Cat-1</name>
    <name evidence="5" type="ORF">GZH46_01220</name>
</gene>
<comment type="similarity">
    <text evidence="1">Belongs to the peptidase C1 family.</text>
</comment>
<dbReference type="EMBL" id="JAIFTH010000195">
    <property type="protein sequence ID" value="KAG9510242.1"/>
    <property type="molecule type" value="Genomic_DNA"/>
</dbReference>
<dbReference type="InterPro" id="IPR039417">
    <property type="entry name" value="Peptidase_C1A_papain-like"/>
</dbReference>
<feature type="compositionally biased region" description="Basic and acidic residues" evidence="2">
    <location>
        <begin position="156"/>
        <end position="179"/>
    </location>
</feature>
<organism evidence="5 6">
    <name type="scientific">Fragariocoptes setiger</name>
    <dbReference type="NCBI Taxonomy" id="1670756"/>
    <lineage>
        <taxon>Eukaryota</taxon>
        <taxon>Metazoa</taxon>
        <taxon>Ecdysozoa</taxon>
        <taxon>Arthropoda</taxon>
        <taxon>Chelicerata</taxon>
        <taxon>Arachnida</taxon>
        <taxon>Acari</taxon>
        <taxon>Acariformes</taxon>
        <taxon>Trombidiformes</taxon>
        <taxon>Prostigmata</taxon>
        <taxon>Eupodina</taxon>
        <taxon>Eriophyoidea</taxon>
        <taxon>Phytoptidae</taxon>
        <taxon>Fragariocoptes</taxon>
    </lineage>
</organism>
<evidence type="ECO:0000313" key="6">
    <source>
        <dbReference type="Proteomes" id="UP000825002"/>
    </source>
</evidence>
<dbReference type="InterPro" id="IPR000668">
    <property type="entry name" value="Peptidase_C1A_C"/>
</dbReference>
<dbReference type="Gene3D" id="1.10.287.2250">
    <property type="match status" value="1"/>
</dbReference>
<feature type="domain" description="Peptidase C1A papain C-terminal" evidence="3">
    <location>
        <begin position="335"/>
        <end position="565"/>
    </location>
</feature>
<dbReference type="Pfam" id="PF08246">
    <property type="entry name" value="Inhibitor_I29"/>
    <property type="match status" value="1"/>
</dbReference>
<protein>
    <submittedName>
        <fullName evidence="5">Cathepsin L-like proteinase</fullName>
    </submittedName>
</protein>
<dbReference type="SMART" id="SM00645">
    <property type="entry name" value="Pept_C1"/>
    <property type="match status" value="1"/>
</dbReference>
<dbReference type="SUPFAM" id="SSF54001">
    <property type="entry name" value="Cysteine proteinases"/>
    <property type="match status" value="2"/>
</dbReference>
<sequence>MIELLVCRICEQSTITLKSKTLSMSIKNVNWITMPGRSIVPMVTAAMVLVSLGCLSTASVGNDVNKNNNPNQNRWLKLPKIFDFELFKSNFKRTYSGLLEESKRKAIYIANSFKVFLHNTLYAKFVHKFYLGITELADRSRPELKALNSLRAHSPTKGDHDDKTDGNERNGEKANPDEYKTEMIDEDQLKEKLEKVLAKNSSGSRVIKEALRDRLSLEKDKQMKGELKLEKRETVATKNDGFWHKKRLIPDEFNTVVRKRPNPKFIENIPIEEQNPEHLPPIVMSQDLSVPSFSPSWNNLIKSTTDFVFDAVSKFGYLYREGSSEYSNDAMDYEERDSIDWRTTNCFTEIKRQLCGSCWAFTAIAKLEFEYCRHAKHLAEFSEQYLVDCSPLTPKDWQIDGCSGSTFTNLHDYINVFGVELARDIPHREPIKNVQSAPTTVDTNNSCPVSPNSPYVQAGIIRPEIILREDIAIVERQPTIDIKRVEEKLEEGPLVAAIATNDLFLLYKGGIDSGSDCDLDDNHAMLLVGHGYSEEDKTGYWIFRNSYGPSHGEEGYYKSVHDDHT</sequence>
<dbReference type="CDD" id="cd02248">
    <property type="entry name" value="Peptidase_C1A"/>
    <property type="match status" value="1"/>
</dbReference>
<feature type="non-terminal residue" evidence="5">
    <location>
        <position position="565"/>
    </location>
</feature>
<keyword evidence="6" id="KW-1185">Reference proteome</keyword>
<dbReference type="InterPro" id="IPR013128">
    <property type="entry name" value="Peptidase_C1A"/>
</dbReference>
<feature type="region of interest" description="Disordered" evidence="2">
    <location>
        <begin position="148"/>
        <end position="179"/>
    </location>
</feature>
<dbReference type="SMART" id="SM00848">
    <property type="entry name" value="Inhibitor_I29"/>
    <property type="match status" value="1"/>
</dbReference>
<comment type="caution">
    <text evidence="5">The sequence shown here is derived from an EMBL/GenBank/DDBJ whole genome shotgun (WGS) entry which is preliminary data.</text>
</comment>
<dbReference type="PANTHER" id="PTHR12411">
    <property type="entry name" value="CYSTEINE PROTEASE FAMILY C1-RELATED"/>
    <property type="match status" value="1"/>
</dbReference>
<evidence type="ECO:0000256" key="1">
    <source>
        <dbReference type="ARBA" id="ARBA00008455"/>
    </source>
</evidence>
<evidence type="ECO:0000259" key="4">
    <source>
        <dbReference type="SMART" id="SM00848"/>
    </source>
</evidence>
<accession>A0ABQ7SA09</accession>
<dbReference type="InterPro" id="IPR013201">
    <property type="entry name" value="Prot_inhib_I29"/>
</dbReference>
<proteinExistence type="inferred from homology"/>
<reference evidence="5 6" key="1">
    <citation type="submission" date="2020-10" db="EMBL/GenBank/DDBJ databases">
        <authorList>
            <person name="Klimov P.B."/>
            <person name="Dyachkov S.M."/>
            <person name="Chetverikov P.E."/>
        </authorList>
    </citation>
    <scope>NUCLEOTIDE SEQUENCE [LARGE SCALE GENOMIC DNA]</scope>
    <source>
        <strain evidence="5">BMOC 18-1129-001#AD2665</strain>
        <tissue evidence="5">Entire mites</tissue>
    </source>
</reference>
<evidence type="ECO:0000259" key="3">
    <source>
        <dbReference type="SMART" id="SM00645"/>
    </source>
</evidence>
<dbReference type="PRINTS" id="PR00705">
    <property type="entry name" value="PAPAIN"/>
</dbReference>
<dbReference type="Proteomes" id="UP000825002">
    <property type="component" value="Unassembled WGS sequence"/>
</dbReference>
<evidence type="ECO:0000256" key="2">
    <source>
        <dbReference type="SAM" id="MobiDB-lite"/>
    </source>
</evidence>
<dbReference type="Pfam" id="PF00112">
    <property type="entry name" value="Peptidase_C1"/>
    <property type="match status" value="1"/>
</dbReference>
<name>A0ABQ7SA09_9ACAR</name>
<dbReference type="Gene3D" id="3.90.70.10">
    <property type="entry name" value="Cysteine proteinases"/>
    <property type="match status" value="1"/>
</dbReference>
<dbReference type="InterPro" id="IPR038765">
    <property type="entry name" value="Papain-like_cys_pep_sf"/>
</dbReference>
<feature type="domain" description="Cathepsin propeptide inhibitor" evidence="4">
    <location>
        <begin position="84"/>
        <end position="144"/>
    </location>
</feature>